<organism evidence="1">
    <name type="scientific">freshwater metagenome</name>
    <dbReference type="NCBI Taxonomy" id="449393"/>
    <lineage>
        <taxon>unclassified sequences</taxon>
        <taxon>metagenomes</taxon>
        <taxon>ecological metagenomes</taxon>
    </lineage>
</organism>
<proteinExistence type="predicted"/>
<accession>A0A6J7J5Q8</accession>
<dbReference type="AlphaFoldDB" id="A0A6J7J5Q8"/>
<reference evidence="1" key="1">
    <citation type="submission" date="2020-05" db="EMBL/GenBank/DDBJ databases">
        <authorList>
            <person name="Chiriac C."/>
            <person name="Salcher M."/>
            <person name="Ghai R."/>
            <person name="Kavagutti S V."/>
        </authorList>
    </citation>
    <scope>NUCLEOTIDE SEQUENCE</scope>
</reference>
<dbReference type="EMBL" id="CAFBMW010000012">
    <property type="protein sequence ID" value="CAB4938370.1"/>
    <property type="molecule type" value="Genomic_DNA"/>
</dbReference>
<dbReference type="SUPFAM" id="SSF52540">
    <property type="entry name" value="P-loop containing nucleoside triphosphate hydrolases"/>
    <property type="match status" value="1"/>
</dbReference>
<name>A0A6J7J5Q8_9ZZZZ</name>
<sequence>MGESSGTRFLVLVTGLAAAGKTTVAPMLAERLDALWISRDRIHEMVYSGWEPTHPALFSESYAPRVGESVYMEGSVTWSIFLWMLQRTTTRTAVVADTPFNHEWNRSMFREAAADIEVPVVEVALQGDPDVLRERAVLRAASGSVHEIKATFSVNGHDYYALGYQPVLAEDQVVHVDTTNLDQLDLNALVEEVRDRLSRQIR</sequence>
<gene>
    <name evidence="1" type="ORF">UFOPK3662_01702</name>
</gene>
<dbReference type="InterPro" id="IPR027417">
    <property type="entry name" value="P-loop_NTPase"/>
</dbReference>
<protein>
    <submittedName>
        <fullName evidence="1">Unannotated protein</fullName>
    </submittedName>
</protein>
<dbReference type="Pfam" id="PF13671">
    <property type="entry name" value="AAA_33"/>
    <property type="match status" value="1"/>
</dbReference>
<dbReference type="Gene3D" id="3.40.50.300">
    <property type="entry name" value="P-loop containing nucleotide triphosphate hydrolases"/>
    <property type="match status" value="1"/>
</dbReference>
<evidence type="ECO:0000313" key="1">
    <source>
        <dbReference type="EMBL" id="CAB4938370.1"/>
    </source>
</evidence>